<reference evidence="1" key="2">
    <citation type="journal article" date="2015" name="Data Brief">
        <title>Shoot transcriptome of the giant reed, Arundo donax.</title>
        <authorList>
            <person name="Barrero R.A."/>
            <person name="Guerrero F.D."/>
            <person name="Moolhuijzen P."/>
            <person name="Goolsby J.A."/>
            <person name="Tidwell J."/>
            <person name="Bellgard S.E."/>
            <person name="Bellgard M.I."/>
        </authorList>
    </citation>
    <scope>NUCLEOTIDE SEQUENCE</scope>
    <source>
        <tissue evidence="1">Shoot tissue taken approximately 20 cm above the soil surface</tissue>
    </source>
</reference>
<protein>
    <submittedName>
        <fullName evidence="1">Uncharacterized protein</fullName>
    </submittedName>
</protein>
<dbReference type="EMBL" id="GBRH01238403">
    <property type="protein sequence ID" value="JAD59492.1"/>
    <property type="molecule type" value="Transcribed_RNA"/>
</dbReference>
<accession>A0A0A9BJN3</accession>
<organism evidence="1">
    <name type="scientific">Arundo donax</name>
    <name type="common">Giant reed</name>
    <name type="synonym">Donax arundinaceus</name>
    <dbReference type="NCBI Taxonomy" id="35708"/>
    <lineage>
        <taxon>Eukaryota</taxon>
        <taxon>Viridiplantae</taxon>
        <taxon>Streptophyta</taxon>
        <taxon>Embryophyta</taxon>
        <taxon>Tracheophyta</taxon>
        <taxon>Spermatophyta</taxon>
        <taxon>Magnoliopsida</taxon>
        <taxon>Liliopsida</taxon>
        <taxon>Poales</taxon>
        <taxon>Poaceae</taxon>
        <taxon>PACMAD clade</taxon>
        <taxon>Arundinoideae</taxon>
        <taxon>Arundineae</taxon>
        <taxon>Arundo</taxon>
    </lineage>
</organism>
<evidence type="ECO:0000313" key="1">
    <source>
        <dbReference type="EMBL" id="JAD59492.1"/>
    </source>
</evidence>
<name>A0A0A9BJN3_ARUDO</name>
<reference evidence="1" key="1">
    <citation type="submission" date="2014-09" db="EMBL/GenBank/DDBJ databases">
        <authorList>
            <person name="Magalhaes I.L.F."/>
            <person name="Oliveira U."/>
            <person name="Santos F.R."/>
            <person name="Vidigal T.H.D.A."/>
            <person name="Brescovit A.D."/>
            <person name="Santos A.J."/>
        </authorList>
    </citation>
    <scope>NUCLEOTIDE SEQUENCE</scope>
    <source>
        <tissue evidence="1">Shoot tissue taken approximately 20 cm above the soil surface</tissue>
    </source>
</reference>
<dbReference type="AlphaFoldDB" id="A0A0A9BJN3"/>
<sequence length="26" mass="2983">MSSVYYSLQTISKVRKTVCFLKNNAT</sequence>
<proteinExistence type="predicted"/>